<accession>A0A5J9WFJ2</accession>
<feature type="region of interest" description="Disordered" evidence="1">
    <location>
        <begin position="284"/>
        <end position="320"/>
    </location>
</feature>
<proteinExistence type="predicted"/>
<name>A0A5J9WFJ2_9POAL</name>
<feature type="compositionally biased region" description="Acidic residues" evidence="1">
    <location>
        <begin position="299"/>
        <end position="320"/>
    </location>
</feature>
<dbReference type="Gramene" id="TVU46948">
    <property type="protein sequence ID" value="TVU46948"/>
    <property type="gene ID" value="EJB05_06522"/>
</dbReference>
<protein>
    <recommendedName>
        <fullName evidence="2">DUF4216 domain-containing protein</fullName>
    </recommendedName>
</protein>
<feature type="domain" description="DUF4216" evidence="2">
    <location>
        <begin position="140"/>
        <end position="204"/>
    </location>
</feature>
<evidence type="ECO:0000259" key="2">
    <source>
        <dbReference type="Pfam" id="PF13952"/>
    </source>
</evidence>
<reference evidence="3 4" key="1">
    <citation type="journal article" date="2019" name="Sci. Rep.">
        <title>A high-quality genome of Eragrostis curvula grass provides insights into Poaceae evolution and supports new strategies to enhance forage quality.</title>
        <authorList>
            <person name="Carballo J."/>
            <person name="Santos B.A.C.M."/>
            <person name="Zappacosta D."/>
            <person name="Garbus I."/>
            <person name="Selva J.P."/>
            <person name="Gallo C.A."/>
            <person name="Diaz A."/>
            <person name="Albertini E."/>
            <person name="Caccamo M."/>
            <person name="Echenique V."/>
        </authorList>
    </citation>
    <scope>NUCLEOTIDE SEQUENCE [LARGE SCALE GENOMIC DNA]</scope>
    <source>
        <strain evidence="4">cv. Victoria</strain>
        <tissue evidence="3">Leaf</tissue>
    </source>
</reference>
<dbReference type="PANTHER" id="PTHR48258:SF11">
    <property type="entry name" value="TDCA1-ORF2 PROTEIN"/>
    <property type="match status" value="1"/>
</dbReference>
<dbReference type="OrthoDB" id="682388at2759"/>
<organism evidence="3 4">
    <name type="scientific">Eragrostis curvula</name>
    <name type="common">weeping love grass</name>
    <dbReference type="NCBI Taxonomy" id="38414"/>
    <lineage>
        <taxon>Eukaryota</taxon>
        <taxon>Viridiplantae</taxon>
        <taxon>Streptophyta</taxon>
        <taxon>Embryophyta</taxon>
        <taxon>Tracheophyta</taxon>
        <taxon>Spermatophyta</taxon>
        <taxon>Magnoliopsida</taxon>
        <taxon>Liliopsida</taxon>
        <taxon>Poales</taxon>
        <taxon>Poaceae</taxon>
        <taxon>PACMAD clade</taxon>
        <taxon>Chloridoideae</taxon>
        <taxon>Eragrostideae</taxon>
        <taxon>Eragrostidinae</taxon>
        <taxon>Eragrostis</taxon>
    </lineage>
</organism>
<dbReference type="InterPro" id="IPR025312">
    <property type="entry name" value="DUF4216"/>
</dbReference>
<evidence type="ECO:0000256" key="1">
    <source>
        <dbReference type="SAM" id="MobiDB-lite"/>
    </source>
</evidence>
<dbReference type="AlphaFoldDB" id="A0A5J9WFJ2"/>
<comment type="caution">
    <text evidence="3">The sequence shown here is derived from an EMBL/GenBank/DDBJ whole genome shotgun (WGS) entry which is preliminary data.</text>
</comment>
<dbReference type="PANTHER" id="PTHR48258">
    <property type="entry name" value="DUF4218 DOMAIN-CONTAINING PROTEIN-RELATED"/>
    <property type="match status" value="1"/>
</dbReference>
<gene>
    <name evidence="3" type="ORF">EJB05_06522</name>
</gene>
<dbReference type="Proteomes" id="UP000324897">
    <property type="component" value="Chromosome 5"/>
</dbReference>
<keyword evidence="4" id="KW-1185">Reference proteome</keyword>
<evidence type="ECO:0000313" key="3">
    <source>
        <dbReference type="EMBL" id="TVU46948.1"/>
    </source>
</evidence>
<dbReference type="Pfam" id="PF13952">
    <property type="entry name" value="DUF4216"/>
    <property type="match status" value="1"/>
</dbReference>
<evidence type="ECO:0000313" key="4">
    <source>
        <dbReference type="Proteomes" id="UP000324897"/>
    </source>
</evidence>
<sequence length="320" mass="36586">MLYVLTNLREVDVYIKGFLDVFWHDEVPTTAHDVDTLLCNGAGNGSPDFISWFNRKARTEATMNAELRQVAKGCLYAVKSFKSYDVNGYRFHTTSYEQNRPNRKTTNTGVFTPGDDGVEYYGRVEEIYEICFDGCKPLPLVVFKCHWFDPQAVRRTPNLGLVEIRQSSVYPGDDVYIVAQHATQVYYLSYPCQTDDRLKGWDVVYKVSPHGKLPVPNNEDYNVDPNTYVDGEFFQEDGLEGGFVIDLTEEIETEVDNETVVDDDAGDEVHNANDLKLLERLHLDDDDIPPSEHVQHDMDLDDYSDDEANNAQDPDLDDYF</sequence>
<dbReference type="EMBL" id="RWGY01000004">
    <property type="protein sequence ID" value="TVU46948.1"/>
    <property type="molecule type" value="Genomic_DNA"/>
</dbReference>